<evidence type="ECO:0000256" key="4">
    <source>
        <dbReference type="ARBA" id="ARBA00022737"/>
    </source>
</evidence>
<protein>
    <recommendedName>
        <fullName evidence="9">Major intrinsic protein</fullName>
    </recommendedName>
</protein>
<dbReference type="PANTHER" id="PTHR45665">
    <property type="entry name" value="AQUAPORIN-8"/>
    <property type="match status" value="1"/>
</dbReference>
<accession>A0A6C0BHQ6</accession>
<sequence>MSSLPYLAEYLGTFFFILSIFASGGNPLIIGGALAIVIYLIAGHSGGHVNPAVSAVMHLNGSISQSKLAYYIIAQVLGALSAFYAYKMAR</sequence>
<keyword evidence="6 7" id="KW-0472">Membrane</keyword>
<name>A0A6C0BHQ6_9ZZZZ</name>
<evidence type="ECO:0000256" key="1">
    <source>
        <dbReference type="ARBA" id="ARBA00004127"/>
    </source>
</evidence>
<evidence type="ECO:0000256" key="6">
    <source>
        <dbReference type="ARBA" id="ARBA00023136"/>
    </source>
</evidence>
<keyword evidence="5 7" id="KW-1133">Transmembrane helix</keyword>
<proteinExistence type="predicted"/>
<dbReference type="Gene3D" id="1.20.1080.10">
    <property type="entry name" value="Glycerol uptake facilitator protein"/>
    <property type="match status" value="1"/>
</dbReference>
<dbReference type="PANTHER" id="PTHR45665:SF9">
    <property type="entry name" value="AQUAPORIN-8"/>
    <property type="match status" value="1"/>
</dbReference>
<dbReference type="GO" id="GO:0012505">
    <property type="term" value="C:endomembrane system"/>
    <property type="evidence" value="ECO:0007669"/>
    <property type="project" value="UniProtKB-SubCell"/>
</dbReference>
<dbReference type="SUPFAM" id="SSF81338">
    <property type="entry name" value="Aquaporin-like"/>
    <property type="match status" value="1"/>
</dbReference>
<dbReference type="GO" id="GO:0005737">
    <property type="term" value="C:cytoplasm"/>
    <property type="evidence" value="ECO:0007669"/>
    <property type="project" value="UniProtKB-ARBA"/>
</dbReference>
<reference evidence="8" key="1">
    <citation type="journal article" date="2020" name="Nature">
        <title>Giant virus diversity and host interactions through global metagenomics.</title>
        <authorList>
            <person name="Schulz F."/>
            <person name="Roux S."/>
            <person name="Paez-Espino D."/>
            <person name="Jungbluth S."/>
            <person name="Walsh D.A."/>
            <person name="Denef V.J."/>
            <person name="McMahon K.D."/>
            <person name="Konstantinidis K.T."/>
            <person name="Eloe-Fadrosh E.A."/>
            <person name="Kyrpides N.C."/>
            <person name="Woyke T."/>
        </authorList>
    </citation>
    <scope>NUCLEOTIDE SEQUENCE</scope>
    <source>
        <strain evidence="8">GVMAG-M-3300013004-44</strain>
    </source>
</reference>
<evidence type="ECO:0000256" key="3">
    <source>
        <dbReference type="ARBA" id="ARBA00022692"/>
    </source>
</evidence>
<feature type="transmembrane region" description="Helical" evidence="7">
    <location>
        <begin position="68"/>
        <end position="86"/>
    </location>
</feature>
<evidence type="ECO:0000256" key="2">
    <source>
        <dbReference type="ARBA" id="ARBA00022448"/>
    </source>
</evidence>
<dbReference type="EMBL" id="MN739154">
    <property type="protein sequence ID" value="QHS91079.1"/>
    <property type="molecule type" value="Genomic_DNA"/>
</dbReference>
<keyword evidence="4" id="KW-0677">Repeat</keyword>
<dbReference type="GO" id="GO:0019755">
    <property type="term" value="P:one-carbon compound transport"/>
    <property type="evidence" value="ECO:0007669"/>
    <property type="project" value="UniProtKB-ARBA"/>
</dbReference>
<dbReference type="InterPro" id="IPR023271">
    <property type="entry name" value="Aquaporin-like"/>
</dbReference>
<dbReference type="AlphaFoldDB" id="A0A6C0BHQ6"/>
<dbReference type="GO" id="GO:0015250">
    <property type="term" value="F:water channel activity"/>
    <property type="evidence" value="ECO:0007669"/>
    <property type="project" value="TreeGrafter"/>
</dbReference>
<dbReference type="InterPro" id="IPR000425">
    <property type="entry name" value="MIP"/>
</dbReference>
<evidence type="ECO:0000313" key="8">
    <source>
        <dbReference type="EMBL" id="QHS91079.1"/>
    </source>
</evidence>
<dbReference type="InterPro" id="IPR034294">
    <property type="entry name" value="Aquaporin_transptr"/>
</dbReference>
<evidence type="ECO:0000256" key="5">
    <source>
        <dbReference type="ARBA" id="ARBA00022989"/>
    </source>
</evidence>
<keyword evidence="3 7" id="KW-0812">Transmembrane</keyword>
<dbReference type="GO" id="GO:0016020">
    <property type="term" value="C:membrane"/>
    <property type="evidence" value="ECO:0007669"/>
    <property type="project" value="InterPro"/>
</dbReference>
<feature type="transmembrane region" description="Helical" evidence="7">
    <location>
        <begin position="12"/>
        <end position="42"/>
    </location>
</feature>
<keyword evidence="2" id="KW-0813">Transport</keyword>
<dbReference type="PRINTS" id="PR00783">
    <property type="entry name" value="MINTRINSICP"/>
</dbReference>
<dbReference type="Pfam" id="PF00230">
    <property type="entry name" value="MIP"/>
    <property type="match status" value="1"/>
</dbReference>
<evidence type="ECO:0000256" key="7">
    <source>
        <dbReference type="SAM" id="Phobius"/>
    </source>
</evidence>
<evidence type="ECO:0008006" key="9">
    <source>
        <dbReference type="Google" id="ProtNLM"/>
    </source>
</evidence>
<comment type="subcellular location">
    <subcellularLocation>
        <location evidence="1">Endomembrane system</location>
        <topology evidence="1">Multi-pass membrane protein</topology>
    </subcellularLocation>
</comment>
<organism evidence="8">
    <name type="scientific">viral metagenome</name>
    <dbReference type="NCBI Taxonomy" id="1070528"/>
    <lineage>
        <taxon>unclassified sequences</taxon>
        <taxon>metagenomes</taxon>
        <taxon>organismal metagenomes</taxon>
    </lineage>
</organism>